<organism evidence="1 2">
    <name type="scientific">Gordonia crocea</name>
    <dbReference type="NCBI Taxonomy" id="589162"/>
    <lineage>
        <taxon>Bacteria</taxon>
        <taxon>Bacillati</taxon>
        <taxon>Actinomycetota</taxon>
        <taxon>Actinomycetes</taxon>
        <taxon>Mycobacteriales</taxon>
        <taxon>Gordoniaceae</taxon>
        <taxon>Gordonia</taxon>
    </lineage>
</organism>
<keyword evidence="2" id="KW-1185">Reference proteome</keyword>
<evidence type="ECO:0008006" key="3">
    <source>
        <dbReference type="Google" id="ProtNLM"/>
    </source>
</evidence>
<dbReference type="EMBL" id="BJOU01000001">
    <property type="protein sequence ID" value="GED96251.1"/>
    <property type="molecule type" value="Genomic_DNA"/>
</dbReference>
<dbReference type="InterPro" id="IPR009282">
    <property type="entry name" value="DUF937"/>
</dbReference>
<reference evidence="2" key="1">
    <citation type="submission" date="2019-06" db="EMBL/GenBank/DDBJ databases">
        <title>Gordonia isolated from sludge of a wastewater treatment plant.</title>
        <authorList>
            <person name="Tamura T."/>
            <person name="Aoyama K."/>
            <person name="Kang Y."/>
            <person name="Saito S."/>
            <person name="Akiyama N."/>
            <person name="Yazawa K."/>
            <person name="Gonoi T."/>
            <person name="Mikami Y."/>
        </authorList>
    </citation>
    <scope>NUCLEOTIDE SEQUENCE [LARGE SCALE GENOMIC DNA]</scope>
    <source>
        <strain evidence="2">NBRC 107697</strain>
    </source>
</reference>
<dbReference type="Proteomes" id="UP000444980">
    <property type="component" value="Unassembled WGS sequence"/>
</dbReference>
<dbReference type="RefSeq" id="WP_161925748.1">
    <property type="nucleotide sequence ID" value="NZ_BJOU01000001.1"/>
</dbReference>
<dbReference type="OrthoDB" id="3577641at2"/>
<dbReference type="Pfam" id="PF06078">
    <property type="entry name" value="DUF937"/>
    <property type="match status" value="1"/>
</dbReference>
<protein>
    <recommendedName>
        <fullName evidence="3">DUF937 domain-containing protein</fullName>
    </recommendedName>
</protein>
<proteinExistence type="predicted"/>
<comment type="caution">
    <text evidence="1">The sequence shown here is derived from an EMBL/GenBank/DDBJ whole genome shotgun (WGS) entry which is preliminary data.</text>
</comment>
<name>A0A7M3SUC7_9ACTN</name>
<sequence length="187" mass="17423">MSDLDDLLKTIPVGDIASQLGVDEATAGAAVAQAVPTLLAGLQAKAESDDSGDDVAQAADAGDGDAVIKGLFGDKTDDVAHAAAGQAPEGVSSDLIKKVMPMLAPLVIAFVTQKLLGGKGGAQQQAGGAGGALGQILGGALGGNAGGGLGSILGGMLGGGAQQQSGGAGGAGGALGSILGGLLGGKK</sequence>
<dbReference type="AlphaFoldDB" id="A0A7M3SUC7"/>
<evidence type="ECO:0000313" key="2">
    <source>
        <dbReference type="Proteomes" id="UP000444980"/>
    </source>
</evidence>
<gene>
    <name evidence="1" type="ORF">nbrc107697_02900</name>
</gene>
<accession>A0A7M3SUC7</accession>
<evidence type="ECO:0000313" key="1">
    <source>
        <dbReference type="EMBL" id="GED96251.1"/>
    </source>
</evidence>